<dbReference type="EMBL" id="LQBL01000022">
    <property type="protein sequence ID" value="KUG55709.1"/>
    <property type="molecule type" value="Genomic_DNA"/>
</dbReference>
<protein>
    <recommendedName>
        <fullName evidence="4">ABC transporter permease</fullName>
    </recommendedName>
</protein>
<dbReference type="PANTHER" id="PTHR37305">
    <property type="entry name" value="INTEGRAL MEMBRANE PROTEIN-RELATED"/>
    <property type="match status" value="1"/>
</dbReference>
<evidence type="ECO:0000256" key="1">
    <source>
        <dbReference type="SAM" id="Phobius"/>
    </source>
</evidence>
<accession>A0A0W8I975</accession>
<evidence type="ECO:0008006" key="4">
    <source>
        <dbReference type="Google" id="ProtNLM"/>
    </source>
</evidence>
<keyword evidence="3" id="KW-1185">Reference proteome</keyword>
<keyword evidence="1" id="KW-0812">Transmembrane</keyword>
<feature type="transmembrane region" description="Helical" evidence="1">
    <location>
        <begin position="64"/>
        <end position="87"/>
    </location>
</feature>
<dbReference type="PANTHER" id="PTHR37305:SF1">
    <property type="entry name" value="MEMBRANE PROTEIN"/>
    <property type="match status" value="1"/>
</dbReference>
<keyword evidence="1" id="KW-1133">Transmembrane helix</keyword>
<keyword evidence="1" id="KW-0472">Membrane</keyword>
<dbReference type="OrthoDB" id="5244396at2"/>
<sequence>MISLVRAELRKYSTTRLSWSMPLAMAVLGGLFAALQGLFLAVIGEFPGPDGSMIVPSEMFGEDVVARLVYTGGVQIGYLLALVLGILSMSGEFRHKTITATLLAAPRRGQLIAAKLASVAVIVAVNAVAFTLGSVVGGGLTLALGDVALFPDPAGLLATFARMILVLVLWGLMGFGLGVLITNQVVALFVGVGVTLLIEPLLGFGLTFVERLADASKFFPSQASTSALDLFAGVDPGMAQSLGGAPDALSWGWGTLVLLGYAALMAALGWLLTSRRDVA</sequence>
<name>A0A0W8I975_9MICO</name>
<dbReference type="STRING" id="767452.AVL62_05315"/>
<dbReference type="AlphaFoldDB" id="A0A0W8I975"/>
<dbReference type="Proteomes" id="UP000054837">
    <property type="component" value="Unassembled WGS sequence"/>
</dbReference>
<dbReference type="RefSeq" id="WP_058890817.1">
    <property type="nucleotide sequence ID" value="NZ_LQBL01000022.1"/>
</dbReference>
<feature type="transmembrane region" description="Helical" evidence="1">
    <location>
        <begin position="251"/>
        <end position="272"/>
    </location>
</feature>
<comment type="caution">
    <text evidence="2">The sequence shown here is derived from an EMBL/GenBank/DDBJ whole genome shotgun (WGS) entry which is preliminary data.</text>
</comment>
<evidence type="ECO:0000313" key="3">
    <source>
        <dbReference type="Proteomes" id="UP000054837"/>
    </source>
</evidence>
<gene>
    <name evidence="2" type="ORF">AVL62_05315</name>
</gene>
<organism evidence="2 3">
    <name type="scientific">Serinicoccus chungangensis</name>
    <dbReference type="NCBI Taxonomy" id="767452"/>
    <lineage>
        <taxon>Bacteria</taxon>
        <taxon>Bacillati</taxon>
        <taxon>Actinomycetota</taxon>
        <taxon>Actinomycetes</taxon>
        <taxon>Micrococcales</taxon>
        <taxon>Ornithinimicrobiaceae</taxon>
        <taxon>Serinicoccus</taxon>
    </lineage>
</organism>
<feature type="transmembrane region" description="Helical" evidence="1">
    <location>
        <begin position="160"/>
        <end position="181"/>
    </location>
</feature>
<proteinExistence type="predicted"/>
<reference evidence="2 3" key="1">
    <citation type="submission" date="2015-12" db="EMBL/GenBank/DDBJ databases">
        <title>Serinicoccus chungangenesis strain CD08_5 genome sequencing and assembly.</title>
        <authorList>
            <person name="Chander A.M."/>
            <person name="Kaur G."/>
            <person name="Nair G.R."/>
            <person name="Dhawan D.K."/>
            <person name="Kochhar R.K."/>
            <person name="Mayilraj S."/>
            <person name="Bhadada S.K."/>
        </authorList>
    </citation>
    <scope>NUCLEOTIDE SEQUENCE [LARGE SCALE GENOMIC DNA]</scope>
    <source>
        <strain evidence="2 3">CD08_5</strain>
    </source>
</reference>
<evidence type="ECO:0000313" key="2">
    <source>
        <dbReference type="EMBL" id="KUG55709.1"/>
    </source>
</evidence>
<feature type="transmembrane region" description="Helical" evidence="1">
    <location>
        <begin position="21"/>
        <end position="44"/>
    </location>
</feature>
<feature type="transmembrane region" description="Helical" evidence="1">
    <location>
        <begin position="116"/>
        <end position="140"/>
    </location>
</feature>
<feature type="transmembrane region" description="Helical" evidence="1">
    <location>
        <begin position="188"/>
        <end position="209"/>
    </location>
</feature>